<proteinExistence type="predicted"/>
<name>A0ABS2EYY2_9BACE</name>
<keyword evidence="3" id="KW-1185">Reference proteome</keyword>
<comment type="caution">
    <text evidence="2">The sequence shown here is derived from an EMBL/GenBank/DDBJ whole genome shotgun (WGS) entry which is preliminary data.</text>
</comment>
<reference evidence="2 3" key="1">
    <citation type="journal article" date="2021" name="Sci. Rep.">
        <title>The distribution of antibiotic resistance genes in chicken gut microbiota commensals.</title>
        <authorList>
            <person name="Juricova H."/>
            <person name="Matiasovicova J."/>
            <person name="Kubasova T."/>
            <person name="Cejkova D."/>
            <person name="Rychlik I."/>
        </authorList>
    </citation>
    <scope>NUCLEOTIDE SEQUENCE [LARGE SCALE GENOMIC DNA]</scope>
    <source>
        <strain evidence="2 3">An801</strain>
    </source>
</reference>
<feature type="region of interest" description="Disordered" evidence="1">
    <location>
        <begin position="183"/>
        <end position="211"/>
    </location>
</feature>
<dbReference type="EMBL" id="JACJJW010000043">
    <property type="protein sequence ID" value="MBM6759529.1"/>
    <property type="molecule type" value="Genomic_DNA"/>
</dbReference>
<protein>
    <submittedName>
        <fullName evidence="2">Tetratricopeptide repeat protein</fullName>
    </submittedName>
</protein>
<feature type="compositionally biased region" description="Acidic residues" evidence="1">
    <location>
        <begin position="185"/>
        <end position="211"/>
    </location>
</feature>
<gene>
    <name evidence="2" type="ORF">H6A31_12710</name>
</gene>
<evidence type="ECO:0000313" key="3">
    <source>
        <dbReference type="Proteomes" id="UP000703295"/>
    </source>
</evidence>
<evidence type="ECO:0000313" key="2">
    <source>
        <dbReference type="EMBL" id="MBM6759529.1"/>
    </source>
</evidence>
<accession>A0ABS2EYY2</accession>
<sequence>MIQQRLQQWIEHPESLDTESLYELKNLLERYPYFQTARILYLKNLFLLHDPSFQDELRKGALFVADLSVLFYAIEGEHFKIKQHAETADNTPVVGAEDRTLDLIDRFLSDTCGATTDNLLPLPAEAVDYTSVLAEGLSTEKTESAPLRGQELIDSFIEKDSKEEVKKEEQRLADAWSQEMLALEESGEEASEKEDEQEHTDAEQPEPEDEENYFTETLAKIYVKQQRYDKALEIIKKLNLKYPKKNTYFADQIRFLEKLIINAKSK</sequence>
<organism evidence="2 3">
    <name type="scientific">Bacteroides mediterraneensis</name>
    <dbReference type="NCBI Taxonomy" id="1841856"/>
    <lineage>
        <taxon>Bacteria</taxon>
        <taxon>Pseudomonadati</taxon>
        <taxon>Bacteroidota</taxon>
        <taxon>Bacteroidia</taxon>
        <taxon>Bacteroidales</taxon>
        <taxon>Bacteroidaceae</taxon>
        <taxon>Bacteroides</taxon>
    </lineage>
</organism>
<dbReference type="RefSeq" id="WP_204476772.1">
    <property type="nucleotide sequence ID" value="NZ_JACJJW010000043.1"/>
</dbReference>
<evidence type="ECO:0000256" key="1">
    <source>
        <dbReference type="SAM" id="MobiDB-lite"/>
    </source>
</evidence>
<dbReference type="Proteomes" id="UP000703295">
    <property type="component" value="Unassembled WGS sequence"/>
</dbReference>